<evidence type="ECO:0000256" key="1">
    <source>
        <dbReference type="SAM" id="Phobius"/>
    </source>
</evidence>
<dbReference type="RefSeq" id="WP_251972644.1">
    <property type="nucleotide sequence ID" value="NZ_AP025730.1"/>
</dbReference>
<dbReference type="Pfam" id="PF22150">
    <property type="entry name" value="Tt1218-like"/>
    <property type="match status" value="1"/>
</dbReference>
<accession>A0ABM7YJC1</accession>
<dbReference type="NCBIfam" id="TIGR02523">
    <property type="entry name" value="type_IV_pilV"/>
    <property type="match status" value="1"/>
</dbReference>
<keyword evidence="1" id="KW-1133">Transmembrane helix</keyword>
<name>A0ABM7YJC1_9BURK</name>
<dbReference type="Proteomes" id="UP001057498">
    <property type="component" value="Chromosome"/>
</dbReference>
<organism evidence="3 4">
    <name type="scientific">Sphaerotilus microaerophilus</name>
    <dbReference type="NCBI Taxonomy" id="2914710"/>
    <lineage>
        <taxon>Bacteria</taxon>
        <taxon>Pseudomonadati</taxon>
        <taxon>Pseudomonadota</taxon>
        <taxon>Betaproteobacteria</taxon>
        <taxon>Burkholderiales</taxon>
        <taxon>Sphaerotilaceae</taxon>
        <taxon>Sphaerotilus</taxon>
    </lineage>
</organism>
<reference evidence="3" key="1">
    <citation type="submission" date="2022-04" db="EMBL/GenBank/DDBJ databases">
        <title>Whole genome sequence of Sphaerotilus sp. FB-5.</title>
        <authorList>
            <person name="Takeda M."/>
            <person name="Narihara S."/>
            <person name="Akimoto M."/>
            <person name="Akimoto R."/>
            <person name="Nishiyashiki S."/>
            <person name="Murakami T."/>
        </authorList>
    </citation>
    <scope>NUCLEOTIDE SEQUENCE</scope>
    <source>
        <strain evidence="3">FB-5</strain>
    </source>
</reference>
<keyword evidence="1" id="KW-0472">Membrane</keyword>
<sequence>MAAPIPSSLSSCRRQRQRGTTLLEALVTVLVLGLAGLAYAALQVRGVSSNASAAWRTQATVLASTVTDRMRGNPAGVTAGAYNSLTSPGTALACSLSVPCTAAQMATTDFASWRSTLARVLPGGSGVVCLDSSPNDGTIAAPACDGSGTQLAVKVFWNERGTESRFVTVVRP</sequence>
<keyword evidence="4" id="KW-1185">Reference proteome</keyword>
<feature type="domain" description="Type IV pilin Tt1218-like" evidence="2">
    <location>
        <begin position="41"/>
        <end position="110"/>
    </location>
</feature>
<dbReference type="InterPro" id="IPR054402">
    <property type="entry name" value="Tt1218-like_dom"/>
</dbReference>
<protein>
    <recommendedName>
        <fullName evidence="2">Type IV pilin Tt1218-like domain-containing protein</fullName>
    </recommendedName>
</protein>
<dbReference type="InterPro" id="IPR013362">
    <property type="entry name" value="Pilus_4_PilV"/>
</dbReference>
<gene>
    <name evidence="3" type="ORF">CATMQ487_15010</name>
</gene>
<evidence type="ECO:0000313" key="4">
    <source>
        <dbReference type="Proteomes" id="UP001057498"/>
    </source>
</evidence>
<feature type="transmembrane region" description="Helical" evidence="1">
    <location>
        <begin position="21"/>
        <end position="42"/>
    </location>
</feature>
<keyword evidence="1" id="KW-0812">Transmembrane</keyword>
<dbReference type="EMBL" id="AP025730">
    <property type="protein sequence ID" value="BDI04531.1"/>
    <property type="molecule type" value="Genomic_DNA"/>
</dbReference>
<evidence type="ECO:0000259" key="2">
    <source>
        <dbReference type="Pfam" id="PF22150"/>
    </source>
</evidence>
<evidence type="ECO:0000313" key="3">
    <source>
        <dbReference type="EMBL" id="BDI04531.1"/>
    </source>
</evidence>
<proteinExistence type="predicted"/>